<dbReference type="Gene3D" id="3.30.70.1290">
    <property type="entry name" value="Transposase IS200-like"/>
    <property type="match status" value="1"/>
</dbReference>
<reference evidence="3" key="1">
    <citation type="submission" date="2017-06" db="EMBL/GenBank/DDBJ databases">
        <authorList>
            <person name="Cremers G."/>
        </authorList>
    </citation>
    <scope>NUCLEOTIDE SEQUENCE [LARGE SCALE GENOMIC DNA]</scope>
</reference>
<dbReference type="GO" id="GO:0004803">
    <property type="term" value="F:transposase activity"/>
    <property type="evidence" value="ECO:0007669"/>
    <property type="project" value="InterPro"/>
</dbReference>
<evidence type="ECO:0000313" key="3">
    <source>
        <dbReference type="Proteomes" id="UP000218615"/>
    </source>
</evidence>
<dbReference type="SUPFAM" id="SSF143422">
    <property type="entry name" value="Transposase IS200-like"/>
    <property type="match status" value="1"/>
</dbReference>
<sequence>MLYHLVCPVKYRLDIINKELEQTIEQTCFEISKRYEIHFVEIGTDEDHIHFLLQSIPNMLPSRMVQILKSITAREIFSKHPEVRKFLWGGKFWSNGYYINTVGHYGNEKVIANYVREQGKSYKQIHRSEPTLFDCLD</sequence>
<dbReference type="PANTHER" id="PTHR33360">
    <property type="entry name" value="TRANSPOSASE FOR INSERTION SEQUENCE ELEMENT IS200"/>
    <property type="match status" value="1"/>
</dbReference>
<accession>A0A284VMT6</accession>
<protein>
    <recommendedName>
        <fullName evidence="1">Transposase IS200-like domain-containing protein</fullName>
    </recommendedName>
</protein>
<dbReference type="AlphaFoldDB" id="A0A284VMT6"/>
<dbReference type="PANTHER" id="PTHR33360:SF4">
    <property type="entry name" value="TRANSPOSASE IS200-LIKE PROTEIN"/>
    <property type="match status" value="1"/>
</dbReference>
<dbReference type="Proteomes" id="UP000218615">
    <property type="component" value="Unassembled WGS sequence"/>
</dbReference>
<dbReference type="InterPro" id="IPR036515">
    <property type="entry name" value="Transposase_17_sf"/>
</dbReference>
<dbReference type="InterPro" id="IPR002686">
    <property type="entry name" value="Transposase_17"/>
</dbReference>
<evidence type="ECO:0000313" key="2">
    <source>
        <dbReference type="EMBL" id="SNQ60574.1"/>
    </source>
</evidence>
<keyword evidence="3" id="KW-1185">Reference proteome</keyword>
<dbReference type="Pfam" id="PF01797">
    <property type="entry name" value="Y1_Tnp"/>
    <property type="match status" value="1"/>
</dbReference>
<dbReference type="GO" id="GO:0003677">
    <property type="term" value="F:DNA binding"/>
    <property type="evidence" value="ECO:0007669"/>
    <property type="project" value="InterPro"/>
</dbReference>
<feature type="domain" description="Transposase IS200-like" evidence="1">
    <location>
        <begin position="2"/>
        <end position="118"/>
    </location>
</feature>
<organism evidence="2 3">
    <name type="scientific">Candidatus Methanoperedens nitratireducens</name>
    <dbReference type="NCBI Taxonomy" id="1392998"/>
    <lineage>
        <taxon>Archaea</taxon>
        <taxon>Methanobacteriati</taxon>
        <taxon>Methanobacteriota</taxon>
        <taxon>Stenosarchaea group</taxon>
        <taxon>Methanomicrobia</taxon>
        <taxon>Methanosarcinales</taxon>
        <taxon>ANME-2 cluster</taxon>
        <taxon>Candidatus Methanoperedentaceae</taxon>
        <taxon>Candidatus Methanoperedens</taxon>
    </lineage>
</organism>
<gene>
    <name evidence="2" type="ORF">MNV_1900001</name>
</gene>
<dbReference type="EMBL" id="FZMP01000102">
    <property type="protein sequence ID" value="SNQ60574.1"/>
    <property type="molecule type" value="Genomic_DNA"/>
</dbReference>
<dbReference type="GO" id="GO:0006313">
    <property type="term" value="P:DNA transposition"/>
    <property type="evidence" value="ECO:0007669"/>
    <property type="project" value="InterPro"/>
</dbReference>
<dbReference type="SMART" id="SM01321">
    <property type="entry name" value="Y1_Tnp"/>
    <property type="match status" value="1"/>
</dbReference>
<evidence type="ECO:0000259" key="1">
    <source>
        <dbReference type="SMART" id="SM01321"/>
    </source>
</evidence>
<name>A0A284VMT6_9EURY</name>
<proteinExistence type="predicted"/>
<dbReference type="NCBIfam" id="NF033573">
    <property type="entry name" value="transpos_IS200"/>
    <property type="match status" value="1"/>
</dbReference>